<dbReference type="Proteomes" id="UP001165648">
    <property type="component" value="Unassembled WGS sequence"/>
</dbReference>
<evidence type="ECO:0000313" key="1">
    <source>
        <dbReference type="EMBL" id="MCX5614447.1"/>
    </source>
</evidence>
<comment type="caution">
    <text evidence="1">The sequence shown here is derived from an EMBL/GenBank/DDBJ whole genome shotgun (WGS) entry which is preliminary data.</text>
</comment>
<sequence>MKHLLIITAAVIGLAGTARSQQMTQEQIREFNRKQVEHMCATGHCSAPALTDEQYKTLRDEENSENLVRLRRVGLTPDTAQKAVWALNHRPQSACAVYASKIIVGIDMARSAPDNPATAYSPDTDIIIIERNHLCDRKMLDR</sequence>
<gene>
    <name evidence="1" type="ORF">NQF64_04210</name>
</gene>
<name>A0ABT3W9G9_9PROT</name>
<evidence type="ECO:0000313" key="2">
    <source>
        <dbReference type="Proteomes" id="UP001165648"/>
    </source>
</evidence>
<protein>
    <submittedName>
        <fullName evidence="1">Uncharacterized protein</fullName>
    </submittedName>
</protein>
<dbReference type="EMBL" id="JANIDW010000001">
    <property type="protein sequence ID" value="MCX5614447.1"/>
    <property type="molecule type" value="Genomic_DNA"/>
</dbReference>
<accession>A0ABT3W9G9</accession>
<organism evidence="1 2">
    <name type="scientific">Bombella saccharophila</name>
    <dbReference type="NCBI Taxonomy" id="2967338"/>
    <lineage>
        <taxon>Bacteria</taxon>
        <taxon>Pseudomonadati</taxon>
        <taxon>Pseudomonadota</taxon>
        <taxon>Alphaproteobacteria</taxon>
        <taxon>Acetobacterales</taxon>
        <taxon>Acetobacteraceae</taxon>
        <taxon>Bombella</taxon>
    </lineage>
</organism>
<proteinExistence type="predicted"/>
<dbReference type="RefSeq" id="WP_266106556.1">
    <property type="nucleotide sequence ID" value="NZ_JANIDW010000001.1"/>
</dbReference>
<keyword evidence="2" id="KW-1185">Reference proteome</keyword>
<reference evidence="1 2" key="1">
    <citation type="submission" date="2022-07" db="EMBL/GenBank/DDBJ databases">
        <title>Bombella genomes.</title>
        <authorList>
            <person name="Harer L."/>
            <person name="Styblova S."/>
            <person name="Ehrmann M."/>
        </authorList>
    </citation>
    <scope>NUCLEOTIDE SEQUENCE [LARGE SCALE GENOMIC DNA]</scope>
    <source>
        <strain evidence="1 2">TMW 2.2558</strain>
    </source>
</reference>